<dbReference type="Proteomes" id="UP001146351">
    <property type="component" value="Unassembled WGS sequence"/>
</dbReference>
<feature type="transmembrane region" description="Helical" evidence="8">
    <location>
        <begin position="130"/>
        <end position="154"/>
    </location>
</feature>
<dbReference type="SUPFAM" id="SSF103473">
    <property type="entry name" value="MFS general substrate transporter"/>
    <property type="match status" value="1"/>
</dbReference>
<evidence type="ECO:0000256" key="7">
    <source>
        <dbReference type="ARBA" id="ARBA00023136"/>
    </source>
</evidence>
<dbReference type="Pfam" id="PF02487">
    <property type="entry name" value="CLN3"/>
    <property type="match status" value="1"/>
</dbReference>
<feature type="transmembrane region" description="Helical" evidence="8">
    <location>
        <begin position="39"/>
        <end position="59"/>
    </location>
</feature>
<keyword evidence="8" id="KW-0926">Vacuole</keyword>
<dbReference type="EMBL" id="JAPQKO010000003">
    <property type="protein sequence ID" value="KAJ5172855.1"/>
    <property type="molecule type" value="Genomic_DNA"/>
</dbReference>
<dbReference type="GO" id="GO:0005774">
    <property type="term" value="C:vacuolar membrane"/>
    <property type="evidence" value="ECO:0007669"/>
    <property type="project" value="UniProtKB-SubCell"/>
</dbReference>
<comment type="subcellular location">
    <subcellularLocation>
        <location evidence="1">Endomembrane system</location>
        <topology evidence="1">Multi-pass membrane protein</topology>
    </subcellularLocation>
    <subcellularLocation>
        <location evidence="8">Vacuole membrane</location>
        <topology evidence="8">Multi-pass membrane protein</topology>
    </subcellularLocation>
</comment>
<accession>A0A9W9LRX2</accession>
<reference evidence="9" key="2">
    <citation type="journal article" date="2023" name="IMA Fungus">
        <title>Comparative genomic study of the Penicillium genus elucidates a diverse pangenome and 15 lateral gene transfer events.</title>
        <authorList>
            <person name="Petersen C."/>
            <person name="Sorensen T."/>
            <person name="Nielsen M.R."/>
            <person name="Sondergaard T.E."/>
            <person name="Sorensen J.L."/>
            <person name="Fitzpatrick D.A."/>
            <person name="Frisvad J.C."/>
            <person name="Nielsen K.L."/>
        </authorList>
    </citation>
    <scope>NUCLEOTIDE SEQUENCE</scope>
    <source>
        <strain evidence="9">IBT 21917</strain>
    </source>
</reference>
<keyword evidence="4 8" id="KW-0812">Transmembrane</keyword>
<comment type="caution">
    <text evidence="9">The sequence shown here is derived from an EMBL/GenBank/DDBJ whole genome shotgun (WGS) entry which is preliminary data.</text>
</comment>
<gene>
    <name evidence="9" type="ORF">N7492_005448</name>
</gene>
<evidence type="ECO:0000256" key="3">
    <source>
        <dbReference type="ARBA" id="ARBA00022448"/>
    </source>
</evidence>
<evidence type="ECO:0000313" key="9">
    <source>
        <dbReference type="EMBL" id="KAJ5172855.1"/>
    </source>
</evidence>
<feature type="transmembrane region" description="Helical" evidence="8">
    <location>
        <begin position="160"/>
        <end position="180"/>
    </location>
</feature>
<dbReference type="InterPro" id="IPR003492">
    <property type="entry name" value="Battenin_disease_Cln3"/>
</dbReference>
<proteinExistence type="inferred from homology"/>
<dbReference type="PANTHER" id="PTHR10981">
    <property type="entry name" value="BATTENIN"/>
    <property type="match status" value="1"/>
</dbReference>
<feature type="transmembrane region" description="Helical" evidence="8">
    <location>
        <begin position="192"/>
        <end position="210"/>
    </location>
</feature>
<feature type="transmembrane region" description="Helical" evidence="8">
    <location>
        <begin position="71"/>
        <end position="91"/>
    </location>
</feature>
<sequence length="285" mass="30824">MSRPRDAHASHAYEASPLWMRARDRLLSAFSGADPRVCAAFWLFGLINNVLYVILLSAALDLVGPDLPKGIVLLADIVPAFVTKLVAPYFIHAVPYWVRVIIFVGLSVLGMLIVATSPSYTEGGTIDSKIVGIVLASFSAGGGELSFVGLTHFYGPFSLAAWSSGTGAAGLVGAGVYVLATTAWGFSVQSTLWASAGLPFIMALSFFVILPTSAPHVGGYRELERSEYPDDDDPEIGRREEQQGLLGVAAPWTDAHKDADVFRTYMWLDRFAANLQRLKRLFVPL</sequence>
<keyword evidence="6 8" id="KW-1133">Transmembrane helix</keyword>
<dbReference type="InterPro" id="IPR036259">
    <property type="entry name" value="MFS_trans_sf"/>
</dbReference>
<dbReference type="GO" id="GO:0006865">
    <property type="term" value="P:amino acid transport"/>
    <property type="evidence" value="ECO:0007669"/>
    <property type="project" value="UniProtKB-KW"/>
</dbReference>
<keyword evidence="3" id="KW-0813">Transport</keyword>
<protein>
    <recommendedName>
        <fullName evidence="8">Protein BTN</fullName>
    </recommendedName>
</protein>
<dbReference type="AlphaFoldDB" id="A0A9W9LRX2"/>
<reference evidence="9" key="1">
    <citation type="submission" date="2022-11" db="EMBL/GenBank/DDBJ databases">
        <authorList>
            <person name="Petersen C."/>
        </authorList>
    </citation>
    <scope>NUCLEOTIDE SEQUENCE</scope>
    <source>
        <strain evidence="9">IBT 21917</strain>
    </source>
</reference>
<dbReference type="GO" id="GO:0051453">
    <property type="term" value="P:regulation of intracellular pH"/>
    <property type="evidence" value="ECO:0007669"/>
    <property type="project" value="TreeGrafter"/>
</dbReference>
<evidence type="ECO:0000256" key="5">
    <source>
        <dbReference type="ARBA" id="ARBA00022970"/>
    </source>
</evidence>
<dbReference type="PRINTS" id="PR01315">
    <property type="entry name" value="BATTENIN"/>
</dbReference>
<keyword evidence="10" id="KW-1185">Reference proteome</keyword>
<evidence type="ECO:0000256" key="4">
    <source>
        <dbReference type="ARBA" id="ARBA00022692"/>
    </source>
</evidence>
<feature type="transmembrane region" description="Helical" evidence="8">
    <location>
        <begin position="97"/>
        <end position="118"/>
    </location>
</feature>
<keyword evidence="7 8" id="KW-0472">Membrane</keyword>
<keyword evidence="5" id="KW-0029">Amino-acid transport</keyword>
<evidence type="ECO:0000313" key="10">
    <source>
        <dbReference type="Proteomes" id="UP001146351"/>
    </source>
</evidence>
<organism evidence="9 10">
    <name type="scientific">Penicillium capsulatum</name>
    <dbReference type="NCBI Taxonomy" id="69766"/>
    <lineage>
        <taxon>Eukaryota</taxon>
        <taxon>Fungi</taxon>
        <taxon>Dikarya</taxon>
        <taxon>Ascomycota</taxon>
        <taxon>Pezizomycotina</taxon>
        <taxon>Eurotiomycetes</taxon>
        <taxon>Eurotiomycetidae</taxon>
        <taxon>Eurotiales</taxon>
        <taxon>Aspergillaceae</taxon>
        <taxon>Penicillium</taxon>
    </lineage>
</organism>
<dbReference type="GO" id="GO:0012505">
    <property type="term" value="C:endomembrane system"/>
    <property type="evidence" value="ECO:0007669"/>
    <property type="project" value="UniProtKB-SubCell"/>
</dbReference>
<evidence type="ECO:0000256" key="1">
    <source>
        <dbReference type="ARBA" id="ARBA00004127"/>
    </source>
</evidence>
<evidence type="ECO:0000256" key="2">
    <source>
        <dbReference type="ARBA" id="ARBA00007467"/>
    </source>
</evidence>
<name>A0A9W9LRX2_9EURO</name>
<evidence type="ECO:0000256" key="6">
    <source>
        <dbReference type="ARBA" id="ARBA00022989"/>
    </source>
</evidence>
<dbReference type="PANTHER" id="PTHR10981:SF0">
    <property type="entry name" value="BATTENIN"/>
    <property type="match status" value="1"/>
</dbReference>
<comment type="caution">
    <text evidence="8">Lacks conserved residue(s) required for the propagation of feature annotation.</text>
</comment>
<evidence type="ECO:0000256" key="8">
    <source>
        <dbReference type="RuleBase" id="RU361113"/>
    </source>
</evidence>
<comment type="similarity">
    <text evidence="2 8">Belongs to the battenin family.</text>
</comment>
<dbReference type="OrthoDB" id="5965864at2759"/>